<dbReference type="Pfam" id="PF01270">
    <property type="entry name" value="Glyco_hydro_8"/>
    <property type="match status" value="1"/>
</dbReference>
<keyword evidence="2 4" id="KW-0378">Hydrolase</keyword>
<keyword evidence="4" id="KW-0449">Lipoprotein</keyword>
<keyword evidence="3" id="KW-0326">Glycosidase</keyword>
<dbReference type="Proteomes" id="UP000185426">
    <property type="component" value="Chromosome"/>
</dbReference>
<dbReference type="InterPro" id="IPR012341">
    <property type="entry name" value="6hp_glycosidase-like_sf"/>
</dbReference>
<dbReference type="GO" id="GO:0004553">
    <property type="term" value="F:hydrolase activity, hydrolyzing O-glycosyl compounds"/>
    <property type="evidence" value="ECO:0007669"/>
    <property type="project" value="InterPro"/>
</dbReference>
<name>A0A1L6ZI40_BACIA</name>
<organism evidence="4 5">
    <name type="scientific">Bacillus safensis</name>
    <dbReference type="NCBI Taxonomy" id="561879"/>
    <lineage>
        <taxon>Bacteria</taxon>
        <taxon>Bacillati</taxon>
        <taxon>Bacillota</taxon>
        <taxon>Bacilli</taxon>
        <taxon>Bacillales</taxon>
        <taxon>Bacillaceae</taxon>
        <taxon>Bacillus</taxon>
    </lineage>
</organism>
<evidence type="ECO:0000256" key="1">
    <source>
        <dbReference type="ARBA" id="ARBA00009209"/>
    </source>
</evidence>
<evidence type="ECO:0000313" key="5">
    <source>
        <dbReference type="Proteomes" id="UP000185426"/>
    </source>
</evidence>
<protein>
    <submittedName>
        <fullName evidence="4">Glycosyl hydrolase lipoprotein</fullName>
    </submittedName>
</protein>
<proteinExistence type="inferred from homology"/>
<sequence>MDTPIHRIGIVLLVVILLGGCTWKQQKESAYPVSPQPVLPGEYFITHHLMTDQGMIRTSFAEQHIYLSESLGLWMDYLVRKKDQNSFDQQFGVLQDEFLLDHHLLSWQIESDQKSKANALVDDLRVVAALQKADRLWKNAAYQTTAKEIAQALKDKNMYRGILSDYYDASTNRTSHTITLSYLDPKAIKELESLKIFTKQMTSNQLTILKQAPRKKGFFPKSYDIKKKAYSFDREINMIDQLYTALHADRAKVSTSAIMKWLKTTFKKEGKLYGRYKLSTLQPAVTYESPSVYALVILYALKRNEPEFAKEVYDRMKELQIQDPLKDYYGGYMNEKDTHSFDNLLPLIAERELFNESVIQ</sequence>
<dbReference type="PROSITE" id="PS51257">
    <property type="entry name" value="PROKAR_LIPOPROTEIN"/>
    <property type="match status" value="1"/>
</dbReference>
<dbReference type="RefSeq" id="WP_075622375.1">
    <property type="nucleotide sequence ID" value="NZ_CP015607.1"/>
</dbReference>
<dbReference type="AlphaFoldDB" id="A0A1L6ZI40"/>
<dbReference type="GO" id="GO:0005975">
    <property type="term" value="P:carbohydrate metabolic process"/>
    <property type="evidence" value="ECO:0007669"/>
    <property type="project" value="InterPro"/>
</dbReference>
<reference evidence="4 5" key="1">
    <citation type="submission" date="2016-05" db="EMBL/GenBank/DDBJ databases">
        <title>Complete Genome and Methylome Analysis of Psychrotrophic Bacterial Isolates from Antarctic Lake Untersee.</title>
        <authorList>
            <person name="Fomenkov A."/>
            <person name="Akimov V.N."/>
            <person name="Vasilyeva L.V."/>
            <person name="Andersen D."/>
            <person name="Vincze T."/>
            <person name="Roberts R.J."/>
        </authorList>
    </citation>
    <scope>NUCLEOTIDE SEQUENCE [LARGE SCALE GENOMIC DNA]</scope>
    <source>
        <strain evidence="4 5">U14-5</strain>
    </source>
</reference>
<dbReference type="InterPro" id="IPR002037">
    <property type="entry name" value="Glyco_hydro_8"/>
</dbReference>
<evidence type="ECO:0000313" key="4">
    <source>
        <dbReference type="EMBL" id="APT46195.1"/>
    </source>
</evidence>
<evidence type="ECO:0000256" key="2">
    <source>
        <dbReference type="ARBA" id="ARBA00022801"/>
    </source>
</evidence>
<accession>A0A1L6ZI40</accession>
<dbReference type="InterPro" id="IPR008928">
    <property type="entry name" value="6-hairpin_glycosidase_sf"/>
</dbReference>
<dbReference type="SUPFAM" id="SSF48208">
    <property type="entry name" value="Six-hairpin glycosidases"/>
    <property type="match status" value="1"/>
</dbReference>
<gene>
    <name evidence="4" type="ORF">BSA145_10065</name>
</gene>
<dbReference type="EMBL" id="CP015607">
    <property type="protein sequence ID" value="APT46195.1"/>
    <property type="molecule type" value="Genomic_DNA"/>
</dbReference>
<dbReference type="Gene3D" id="1.50.10.10">
    <property type="match status" value="1"/>
</dbReference>
<evidence type="ECO:0000256" key="3">
    <source>
        <dbReference type="ARBA" id="ARBA00023295"/>
    </source>
</evidence>
<comment type="similarity">
    <text evidence="1">Belongs to the glycosyl hydrolase 8 (cellulase D) family.</text>
</comment>